<feature type="region of interest" description="Disordered" evidence="3">
    <location>
        <begin position="1"/>
        <end position="46"/>
    </location>
</feature>
<dbReference type="EMBL" id="CP046239">
    <property type="protein sequence ID" value="WFD49770.1"/>
    <property type="molecule type" value="Genomic_DNA"/>
</dbReference>
<evidence type="ECO:0000313" key="7">
    <source>
        <dbReference type="Proteomes" id="UP000818624"/>
    </source>
</evidence>
<dbReference type="Gene3D" id="2.30.29.30">
    <property type="entry name" value="Pleckstrin-homology domain (PH domain)/Phosphotyrosine-binding domain (PTB)"/>
    <property type="match status" value="1"/>
</dbReference>
<dbReference type="Pfam" id="PF04802">
    <property type="entry name" value="PP4R3"/>
    <property type="match status" value="1"/>
</dbReference>
<name>A0ABY8EZK2_MALFU</name>
<proteinExistence type="predicted"/>
<keyword evidence="7" id="KW-1185">Reference proteome</keyword>
<dbReference type="InterPro" id="IPR051137">
    <property type="entry name" value="PP4R3-like"/>
</dbReference>
<feature type="compositionally biased region" description="Basic and acidic residues" evidence="3">
    <location>
        <begin position="859"/>
        <end position="878"/>
    </location>
</feature>
<dbReference type="PANTHER" id="PTHR23318">
    <property type="entry name" value="ATP SYNTHASE GAMMA-RELATED"/>
    <property type="match status" value="1"/>
</dbReference>
<gene>
    <name evidence="6" type="primary">PSY2</name>
    <name evidence="6" type="ORF">GLX27_004455</name>
</gene>
<evidence type="ECO:0000256" key="3">
    <source>
        <dbReference type="SAM" id="MobiDB-lite"/>
    </source>
</evidence>
<evidence type="ECO:0000313" key="6">
    <source>
        <dbReference type="EMBL" id="WFD49770.1"/>
    </source>
</evidence>
<dbReference type="InterPro" id="IPR006887">
    <property type="entry name" value="P4R3-like_central_dom"/>
</dbReference>
<dbReference type="PANTHER" id="PTHR23318:SF0">
    <property type="entry name" value="SERINE_THREONINE-PROTEIN PHOSPHATASE 4 REGULATORY SUBUNIT 3"/>
    <property type="match status" value="1"/>
</dbReference>
<dbReference type="InterPro" id="IPR016024">
    <property type="entry name" value="ARM-type_fold"/>
</dbReference>
<feature type="compositionally biased region" description="Basic and acidic residues" evidence="3">
    <location>
        <begin position="807"/>
        <end position="823"/>
    </location>
</feature>
<evidence type="ECO:0000259" key="4">
    <source>
        <dbReference type="Pfam" id="PF04802"/>
    </source>
</evidence>
<feature type="compositionally biased region" description="Acidic residues" evidence="3">
    <location>
        <begin position="832"/>
        <end position="842"/>
    </location>
</feature>
<dbReference type="Proteomes" id="UP000818624">
    <property type="component" value="Chromosome 6"/>
</dbReference>
<evidence type="ECO:0000256" key="2">
    <source>
        <dbReference type="ARBA" id="ARBA00023242"/>
    </source>
</evidence>
<sequence>MDDTAGSAPKTPDEAPEHAAIPPASETRARAAPADDAEERPGALHFSSTVTRGTYHQCGTGRRVKLYILEGQAWTDRGTGYCAGVYNEAKDEALLVTRKEEHCEALGDVVDAGGGDDDDDDAAAPSKYMLVIDERLDTDDYLLSSPVVKDDVYQRQQDTLVVWTEPDGSDLALSFQEPEGCNEVWDFLTEVQLHFMLNKDPTYSAADRERLRAAYAEAHDDAASHFRLPTPDADNVAQIAQELRDACQHGPVRREKVVEWLLNEDYIRKLIPLFHAAEARADLAVLHTLYNIVKLVLTMNDNVLIEYLLEDDVFFAAVGMLEYNPEFPTLKASYRDYLQRQAHFHPVVEFDDPNMVTKIYDTYRLVYLRDVILARLFDDATLSILSSLVFFYQSDIVNYCVGHKRCLEQVLDIVQCAEVPARKHEAVLFLHQLCTMAKQIQLPGRMTLFRSLVDRNLLQVVEYALTQRAPMIRNAGAEILASTIEYDSSSVRAYILAQVARGERPLLALLRDVLLGAYPAGFQGQIAETLRVLLDVSQEGISNSPAAQGSMLRATSDPERFLTWLYKGEIEQLFAPLLRLPRLAADTPRLARWAPADATRLGHLAHLLCHVIEEHGFRSQYYVLNAGVARHVGALLRAREKPMRLAAVHVFRTCLAAPSQFLHRHLVDIGVVGELLTLLEHEAPRDNLVSSACLGFFEQVRRDHVRCVREHLLHTHAAQLERLERIPALQACLAALRMEPDAAADASSADAPAADVAAEEAASEEAYFAADDAEPLVPYGDDAEDDEAAAAELSASVARMHRRRKRTSDERDADDGGGKHDDSGGGGGGGGGDDDDDDDDDDLLQHVAKRRTSPSRRTRPADDKKLTLRLSDEARQRAGAETNVAS</sequence>
<protein>
    <submittedName>
        <fullName evidence="6">Platinum sensitivity protein</fullName>
    </submittedName>
</protein>
<evidence type="ECO:0000259" key="5">
    <source>
        <dbReference type="Pfam" id="PF22972"/>
    </source>
</evidence>
<dbReference type="SUPFAM" id="SSF48371">
    <property type="entry name" value="ARM repeat"/>
    <property type="match status" value="1"/>
</dbReference>
<dbReference type="InterPro" id="IPR011993">
    <property type="entry name" value="PH-like_dom_sf"/>
</dbReference>
<feature type="region of interest" description="Disordered" evidence="3">
    <location>
        <begin position="746"/>
        <end position="886"/>
    </location>
</feature>
<feature type="domain" description="Serine/threonine-protein phosphatase 4 regulatory subunit 3-like central" evidence="4">
    <location>
        <begin position="244"/>
        <end position="731"/>
    </location>
</feature>
<comment type="subcellular location">
    <subcellularLocation>
        <location evidence="1">Nucleus</location>
    </subcellularLocation>
</comment>
<feature type="compositionally biased region" description="Basic residues" evidence="3">
    <location>
        <begin position="847"/>
        <end position="858"/>
    </location>
</feature>
<reference evidence="6 7" key="1">
    <citation type="journal article" date="2020" name="Elife">
        <title>Loss of centromere function drives karyotype evolution in closely related Malassezia species.</title>
        <authorList>
            <person name="Sankaranarayanan S.R."/>
            <person name="Ianiri G."/>
            <person name="Coelho M.A."/>
            <person name="Reza M.H."/>
            <person name="Thimmappa B.C."/>
            <person name="Ganguly P."/>
            <person name="Vadnala R.N."/>
            <person name="Sun S."/>
            <person name="Siddharthan R."/>
            <person name="Tellgren-Roth C."/>
            <person name="Dawson T.L."/>
            <person name="Heitman J."/>
            <person name="Sanyal K."/>
        </authorList>
    </citation>
    <scope>NUCLEOTIDE SEQUENCE [LARGE SCALE GENOMIC DNA]</scope>
    <source>
        <strain evidence="6">CBS14141</strain>
    </source>
</reference>
<evidence type="ECO:0000256" key="1">
    <source>
        <dbReference type="ARBA" id="ARBA00004123"/>
    </source>
</evidence>
<feature type="compositionally biased region" description="Low complexity" evidence="3">
    <location>
        <begin position="746"/>
        <end position="756"/>
    </location>
</feature>
<accession>A0ABY8EZK2</accession>
<dbReference type="InterPro" id="IPR055236">
    <property type="entry name" value="EVH1_PP4R3"/>
</dbReference>
<feature type="domain" description="PP4R3 EVH1-like" evidence="5">
    <location>
        <begin position="136"/>
        <end position="194"/>
    </location>
</feature>
<dbReference type="Pfam" id="PF22972">
    <property type="entry name" value="EVH1_PP4R3"/>
    <property type="match status" value="1"/>
</dbReference>
<organism evidence="6 7">
    <name type="scientific">Malassezia furfur</name>
    <name type="common">Pityriasis versicolor infection agent</name>
    <name type="synonym">Pityrosporum furfur</name>
    <dbReference type="NCBI Taxonomy" id="55194"/>
    <lineage>
        <taxon>Eukaryota</taxon>
        <taxon>Fungi</taxon>
        <taxon>Dikarya</taxon>
        <taxon>Basidiomycota</taxon>
        <taxon>Ustilaginomycotina</taxon>
        <taxon>Malasseziomycetes</taxon>
        <taxon>Malasseziales</taxon>
        <taxon>Malasseziaceae</taxon>
        <taxon>Malassezia</taxon>
    </lineage>
</organism>
<keyword evidence="2" id="KW-0539">Nucleus</keyword>